<proteinExistence type="predicted"/>
<evidence type="ECO:0000256" key="5">
    <source>
        <dbReference type="SAM" id="Phobius"/>
    </source>
</evidence>
<dbReference type="InterPro" id="IPR017500">
    <property type="entry name" value="Phage_infect_YhgE_N"/>
</dbReference>
<protein>
    <submittedName>
        <fullName evidence="7">Membrane protein</fullName>
    </submittedName>
</protein>
<dbReference type="Proteomes" id="UP000823485">
    <property type="component" value="Unassembled WGS sequence"/>
</dbReference>
<dbReference type="Gene3D" id="1.10.287.950">
    <property type="entry name" value="Methyl-accepting chemotaxis protein"/>
    <property type="match status" value="2"/>
</dbReference>
<keyword evidence="8" id="KW-1185">Reference proteome</keyword>
<feature type="transmembrane region" description="Helical" evidence="5">
    <location>
        <begin position="676"/>
        <end position="697"/>
    </location>
</feature>
<evidence type="ECO:0000256" key="3">
    <source>
        <dbReference type="ARBA" id="ARBA00022989"/>
    </source>
</evidence>
<dbReference type="Pfam" id="PF12698">
    <property type="entry name" value="ABC2_membrane_3"/>
    <property type="match status" value="2"/>
</dbReference>
<feature type="transmembrane region" description="Helical" evidence="5">
    <location>
        <begin position="634"/>
        <end position="655"/>
    </location>
</feature>
<dbReference type="InterPro" id="IPR023908">
    <property type="entry name" value="xxxLxxG_rpt"/>
</dbReference>
<dbReference type="PANTHER" id="PTHR43077:SF5">
    <property type="entry name" value="PHAGE INFECTION PROTEIN"/>
    <property type="match status" value="1"/>
</dbReference>
<organism evidence="7 8">
    <name type="scientific">Siminovitchia thermophila</name>
    <dbReference type="NCBI Taxonomy" id="1245522"/>
    <lineage>
        <taxon>Bacteria</taxon>
        <taxon>Bacillati</taxon>
        <taxon>Bacillota</taxon>
        <taxon>Bacilli</taxon>
        <taxon>Bacillales</taxon>
        <taxon>Bacillaceae</taxon>
        <taxon>Siminovitchia</taxon>
    </lineage>
</organism>
<keyword evidence="3 5" id="KW-1133">Transmembrane helix</keyword>
<evidence type="ECO:0000259" key="6">
    <source>
        <dbReference type="Pfam" id="PF12698"/>
    </source>
</evidence>
<gene>
    <name evidence="7" type="ORF">JOC94_001148</name>
</gene>
<feature type="transmembrane region" description="Helical" evidence="5">
    <location>
        <begin position="787"/>
        <end position="809"/>
    </location>
</feature>
<feature type="transmembrane region" description="Helical" evidence="5">
    <location>
        <begin position="733"/>
        <end position="752"/>
    </location>
</feature>
<keyword evidence="4 5" id="KW-0472">Membrane</keyword>
<sequence length="832" mass="89681">MEKAGYISAEMRRIFKNKYVLLSVCLALLVPLVYAMIMLSPKWGPYDNTDNLPVAVVNNDQGAMSDGQRINIGESLIASLEENESLGWDFVSPEEAKSGMEKLEYYMTIEVPEDFSKKTLTVLDDEPIKPELKYTQNEGLHFMAAQVTNKAAETLKTQLSTQITATYVENVVSQLKEVASGFTEAADGAKQINDGTGQLKDGSEQILDSLNEKSSDIGRLADGAKQLADGTRTMRESLISKQGDITRLANGSQELNIGTGTLLYNLQNKVNDIARLADGARQVNDGTGQLLSALNEKSSDINRLSTGSSQLAEGAGELHSGSTQLLKGAQQAKDGTAQLKSGLSEKVLPGSEQLAAGVQQAQAGVNETIESMQNLRAALEQLPNSVDGLEENVLYKLIMGQLNEGLKTVPQKQKDFQRLVDGANELRDGLKNELNPGVTALDNGLSRLVEGQQQLQNGASQLAQGSKEVAAGNQSVAAGWKELQTNVAKLHDGTKQVSDGNATVKSGWNDLTNGAAQLHDGSSQIRDGNNAVESGWQELSSGATRLHDGSSQVSEGNQTVKAGWATLTDGVSQVDGGLEQLSDGSEELQAGLEGGAERTSSINPEEENIAMFAEPVVLDGEVINSFPFYRDANAPYILTLALYVGVLVMSFAVQYRKPVTMPPSATSWFTGKIAKLSMLATAQALIISLYTLFILKLDVQSGISFVLFSIMASLTFLMIVLFLVGLAGNIGRFLALAFVVLQLSTTGSALPVDMLPEGLRNLSVFLPFTYSINSYRNIITLGSTSEMWGNISVLFVYFAVFAILSFVVFKFKYRSLPERADFNNEEISESVH</sequence>
<name>A0ABS2R3F1_9BACI</name>
<evidence type="ECO:0000256" key="1">
    <source>
        <dbReference type="ARBA" id="ARBA00004141"/>
    </source>
</evidence>
<dbReference type="SUPFAM" id="SSF101967">
    <property type="entry name" value="Adhesin YadA, collagen-binding domain"/>
    <property type="match status" value="1"/>
</dbReference>
<feature type="domain" description="ABC-2 type transporter transmembrane" evidence="6">
    <location>
        <begin position="625"/>
        <end position="806"/>
    </location>
</feature>
<accession>A0ABS2R3F1</accession>
<evidence type="ECO:0000313" key="8">
    <source>
        <dbReference type="Proteomes" id="UP000823485"/>
    </source>
</evidence>
<evidence type="ECO:0000256" key="4">
    <source>
        <dbReference type="ARBA" id="ARBA00023136"/>
    </source>
</evidence>
<dbReference type="NCBIfam" id="TIGR03057">
    <property type="entry name" value="xxxLxxG_by_4"/>
    <property type="match status" value="4"/>
</dbReference>
<dbReference type="EMBL" id="JAFBFH010000005">
    <property type="protein sequence ID" value="MBM7714176.1"/>
    <property type="molecule type" value="Genomic_DNA"/>
</dbReference>
<dbReference type="NCBIfam" id="TIGR03061">
    <property type="entry name" value="pip_yhgE_Nterm"/>
    <property type="match status" value="1"/>
</dbReference>
<dbReference type="InterPro" id="IPR011049">
    <property type="entry name" value="Serralysin-like_metalloprot_C"/>
</dbReference>
<feature type="domain" description="ABC-2 type transporter transmembrane" evidence="6">
    <location>
        <begin position="25"/>
        <end position="182"/>
    </location>
</feature>
<dbReference type="RefSeq" id="WP_077109937.1">
    <property type="nucleotide sequence ID" value="NZ_JAFBFH010000005.1"/>
</dbReference>
<feature type="transmembrane region" description="Helical" evidence="5">
    <location>
        <begin position="703"/>
        <end position="726"/>
    </location>
</feature>
<dbReference type="SUPFAM" id="SSF58104">
    <property type="entry name" value="Methyl-accepting chemotaxis protein (MCP) signaling domain"/>
    <property type="match status" value="1"/>
</dbReference>
<reference evidence="7 8" key="1">
    <citation type="submission" date="2021-01" db="EMBL/GenBank/DDBJ databases">
        <title>Genomic Encyclopedia of Type Strains, Phase IV (KMG-IV): sequencing the most valuable type-strain genomes for metagenomic binning, comparative biology and taxonomic classification.</title>
        <authorList>
            <person name="Goeker M."/>
        </authorList>
    </citation>
    <scope>NUCLEOTIDE SEQUENCE [LARGE SCALE GENOMIC DNA]</scope>
    <source>
        <strain evidence="7 8">DSM 105453</strain>
    </source>
</reference>
<dbReference type="Gene3D" id="3.40.1710.10">
    <property type="entry name" value="abc type-2 transporter like domain"/>
    <property type="match status" value="1"/>
</dbReference>
<dbReference type="InterPro" id="IPR013525">
    <property type="entry name" value="ABC2_TM"/>
</dbReference>
<dbReference type="NCBIfam" id="TIGR03062">
    <property type="entry name" value="pip_yhgE_Cterm"/>
    <property type="match status" value="1"/>
</dbReference>
<keyword evidence="2 5" id="KW-0812">Transmembrane</keyword>
<dbReference type="InterPro" id="IPR051328">
    <property type="entry name" value="T7SS_ABC-Transporter"/>
</dbReference>
<dbReference type="InterPro" id="IPR017501">
    <property type="entry name" value="Phage_infect_YhgE_C"/>
</dbReference>
<comment type="caution">
    <text evidence="7">The sequence shown here is derived from an EMBL/GenBank/DDBJ whole genome shotgun (WGS) entry which is preliminary data.</text>
</comment>
<evidence type="ECO:0000313" key="7">
    <source>
        <dbReference type="EMBL" id="MBM7714176.1"/>
    </source>
</evidence>
<dbReference type="PANTHER" id="PTHR43077">
    <property type="entry name" value="TRANSPORT PERMEASE YVFS-RELATED"/>
    <property type="match status" value="1"/>
</dbReference>
<comment type="subcellular location">
    <subcellularLocation>
        <location evidence="1">Membrane</location>
        <topology evidence="1">Multi-pass membrane protein</topology>
    </subcellularLocation>
</comment>
<evidence type="ECO:0000256" key="2">
    <source>
        <dbReference type="ARBA" id="ARBA00022692"/>
    </source>
</evidence>